<protein>
    <recommendedName>
        <fullName evidence="1">4Fe-4S ferredoxin-type domain-containing protein</fullName>
    </recommendedName>
</protein>
<evidence type="ECO:0000259" key="1">
    <source>
        <dbReference type="PROSITE" id="PS51379"/>
    </source>
</evidence>
<dbReference type="AlphaFoldDB" id="A0A915XJL1"/>
<proteinExistence type="predicted"/>
<name>A0A915XJL1_9BACT</name>
<dbReference type="PROSITE" id="PS51379">
    <property type="entry name" value="4FE4S_FER_2"/>
    <property type="match status" value="1"/>
</dbReference>
<dbReference type="KEGG" id="ddu:GF1_03990"/>
<sequence>MSAYSICYDSQACVRCFTCVVRCSVENRLRLQRNGTASVENGVNKSLTQLNYLYPIQREYGKYPKVIG</sequence>
<dbReference type="SUPFAM" id="SSF54862">
    <property type="entry name" value="4Fe-4S ferredoxins"/>
    <property type="match status" value="1"/>
</dbReference>
<organism evidence="2 3">
    <name type="scientific">Desulfolithobacter dissulfuricans</name>
    <dbReference type="NCBI Taxonomy" id="2795293"/>
    <lineage>
        <taxon>Bacteria</taxon>
        <taxon>Pseudomonadati</taxon>
        <taxon>Thermodesulfobacteriota</taxon>
        <taxon>Desulfobulbia</taxon>
        <taxon>Desulfobulbales</taxon>
        <taxon>Desulfobulbaceae</taxon>
        <taxon>Desulfolithobacter</taxon>
    </lineage>
</organism>
<dbReference type="EMBL" id="AP024233">
    <property type="protein sequence ID" value="BCO08023.1"/>
    <property type="molecule type" value="Genomic_DNA"/>
</dbReference>
<dbReference type="Proteomes" id="UP001063350">
    <property type="component" value="Chromosome"/>
</dbReference>
<reference evidence="2" key="1">
    <citation type="submission" date="2020-12" db="EMBL/GenBank/DDBJ databases">
        <title>Desulfobium dissulfuricans gen. nov., sp. nov., a novel mesophilic, sulfate-reducing bacterium isolated from a deep-sea hydrothermal vent.</title>
        <authorList>
            <person name="Hashimoto Y."/>
            <person name="Tame A."/>
            <person name="Sawayama S."/>
            <person name="Miyazaki J."/>
            <person name="Takai K."/>
            <person name="Nakagawa S."/>
        </authorList>
    </citation>
    <scope>NUCLEOTIDE SEQUENCE</scope>
    <source>
        <strain evidence="2">GF1</strain>
    </source>
</reference>
<accession>A0A915XJL1</accession>
<feature type="domain" description="4Fe-4S ferredoxin-type" evidence="1">
    <location>
        <begin position="4"/>
        <end position="34"/>
    </location>
</feature>
<keyword evidence="3" id="KW-1185">Reference proteome</keyword>
<evidence type="ECO:0000313" key="2">
    <source>
        <dbReference type="EMBL" id="BCO08023.1"/>
    </source>
</evidence>
<dbReference type="InterPro" id="IPR017896">
    <property type="entry name" value="4Fe4S_Fe-S-bd"/>
</dbReference>
<evidence type="ECO:0000313" key="3">
    <source>
        <dbReference type="Proteomes" id="UP001063350"/>
    </source>
</evidence>
<gene>
    <name evidence="2" type="ORF">GF1_03990</name>
</gene>